<dbReference type="EMBL" id="CACRXK020015491">
    <property type="protein sequence ID" value="CAB4028445.1"/>
    <property type="molecule type" value="Genomic_DNA"/>
</dbReference>
<evidence type="ECO:0000256" key="1">
    <source>
        <dbReference type="SAM" id="MobiDB-lite"/>
    </source>
</evidence>
<feature type="region of interest" description="Disordered" evidence="1">
    <location>
        <begin position="1"/>
        <end position="46"/>
    </location>
</feature>
<comment type="caution">
    <text evidence="2">The sequence shown here is derived from an EMBL/GenBank/DDBJ whole genome shotgun (WGS) entry which is preliminary data.</text>
</comment>
<feature type="compositionally biased region" description="Basic and acidic residues" evidence="1">
    <location>
        <begin position="29"/>
        <end position="46"/>
    </location>
</feature>
<gene>
    <name evidence="2" type="ORF">PACLA_8A027972</name>
</gene>
<evidence type="ECO:0000313" key="2">
    <source>
        <dbReference type="EMBL" id="CAB4028445.1"/>
    </source>
</evidence>
<reference evidence="2" key="1">
    <citation type="submission" date="2020-04" db="EMBL/GenBank/DDBJ databases">
        <authorList>
            <person name="Alioto T."/>
            <person name="Alioto T."/>
            <person name="Gomez Garrido J."/>
        </authorList>
    </citation>
    <scope>NUCLEOTIDE SEQUENCE</scope>
    <source>
        <strain evidence="2">A484AB</strain>
    </source>
</reference>
<sequence length="937" mass="107240">MEDKTDSIVKTAHIAKGDTPGKSNHKYSRVTEEESGNKPLPRRRDTGSSFYSVKAANWKNEELEAIVQYIALYKPSFEDDHWPAIRDGAFWEQRAKAVHQYSGQPLRTGAAIRTKTLKYLAKEFSTVTDAENFYDIDYFHCNSLLTECSTQNDGWENVNKSQGDIMQELISAFKCKLTKRMQEQMINQLVQIWITQHYGTEFYYYMSKDFLPLAVKGMNLLKENNKKNLFLAMSKCFGEEINGKSRMSVKQMPFGLISYNLQFFASDHTANIKMENDYLEWQTTMYAQFGHKWACLHRGPAWQYDQDDSGSDCDPATDGNDNVPADNLNTSYETGFISEYQSSGNADLIQLALEDCEIDLQAEESEADTVCDPDICALTEGLSNVALTTDVTQTDMSLLWSSNVAERNEELAYAVDKPEEVEKYFKIRPTRHRRKLNKHIYCPYKAKINIAGAGVRHLKRMIQNKGFSRSTIIQKKLLKDAHERSPKGRWWIKADACDLRKGLCESLRGEWSGDKDIGDGEVKKIHDEYRTKEKRVKNLQVGSDNFLKTLLDVKKDLECDVLFLQKGLKNATEIYNKKVDRGNVSQDNLVALAWDVTGYTELVKMNGELISKICLVQEDQNLTTVGSWNNLRNKLCNYLKQLYFRKREPASHLMVFMIADEHREFKPYAIPVRVLPVTTVTDNDMRHLRDQLVDAMEELGMIVVGFVTDGEWNSLRTRGGHRAVSIIQIAMDARKLVQSTKVVDLDKFFKPTESNGKSETYADCLRSLFASYVFKQSVQSLKAEGVDFESHLYQPEISSVTGEAMLNREDHGHVFKRFTQCLRSGSIPGINMKAFADALNDPKSGLTYEALTGKNKQSIPDCERMFSIGVLKYMERHGHVAEAQLVQMVLDWHKAFDGRGITMQQRVLNCKRVLSWLLEDWMPWHSNNPDFSTLDIN</sequence>
<dbReference type="OrthoDB" id="10520522at2759"/>
<evidence type="ECO:0000313" key="3">
    <source>
        <dbReference type="Proteomes" id="UP001152795"/>
    </source>
</evidence>
<accession>A0A6S7J8K9</accession>
<dbReference type="Proteomes" id="UP001152795">
    <property type="component" value="Unassembled WGS sequence"/>
</dbReference>
<dbReference type="AlphaFoldDB" id="A0A6S7J8K9"/>
<protein>
    <submittedName>
        <fullName evidence="2">Uncharacterized protein</fullName>
    </submittedName>
</protein>
<proteinExistence type="predicted"/>
<keyword evidence="3" id="KW-1185">Reference proteome</keyword>
<feature type="non-terminal residue" evidence="2">
    <location>
        <position position="937"/>
    </location>
</feature>
<organism evidence="2 3">
    <name type="scientific">Paramuricea clavata</name>
    <name type="common">Red gorgonian</name>
    <name type="synonym">Violescent sea-whip</name>
    <dbReference type="NCBI Taxonomy" id="317549"/>
    <lineage>
        <taxon>Eukaryota</taxon>
        <taxon>Metazoa</taxon>
        <taxon>Cnidaria</taxon>
        <taxon>Anthozoa</taxon>
        <taxon>Octocorallia</taxon>
        <taxon>Malacalcyonacea</taxon>
        <taxon>Plexauridae</taxon>
        <taxon>Paramuricea</taxon>
    </lineage>
</organism>
<name>A0A6S7J8K9_PARCT</name>